<dbReference type="STRING" id="1705564.APG08_00037"/>
<dbReference type="EMBL" id="LNGC01000098">
    <property type="protein sequence ID" value="KYC49363.1"/>
    <property type="molecule type" value="Genomic_DNA"/>
</dbReference>
<dbReference type="EC" id="1.8.-.-" evidence="2"/>
<name>A0A150IWJ1_9EURY</name>
<evidence type="ECO:0000313" key="3">
    <source>
        <dbReference type="Proteomes" id="UP000075398"/>
    </source>
</evidence>
<accession>A0A150IWJ1</accession>
<feature type="domain" description="4Fe-4S ferredoxin-type" evidence="1">
    <location>
        <begin position="59"/>
        <end position="84"/>
    </location>
</feature>
<dbReference type="Gene3D" id="3.40.50.300">
    <property type="entry name" value="P-loop containing nucleotide triphosphate hydrolases"/>
    <property type="match status" value="1"/>
</dbReference>
<dbReference type="GO" id="GO:0016491">
    <property type="term" value="F:oxidoreductase activity"/>
    <property type="evidence" value="ECO:0007669"/>
    <property type="project" value="UniProtKB-KW"/>
</dbReference>
<proteinExistence type="predicted"/>
<comment type="caution">
    <text evidence="2">The sequence shown here is derived from an EMBL/GenBank/DDBJ whole genome shotgun (WGS) entry which is preliminary data.</text>
</comment>
<evidence type="ECO:0000313" key="2">
    <source>
        <dbReference type="EMBL" id="KYC49363.1"/>
    </source>
</evidence>
<dbReference type="InterPro" id="IPR002586">
    <property type="entry name" value="CobQ/CobB/MinD/ParA_Nub-bd_dom"/>
</dbReference>
<dbReference type="InterPro" id="IPR027417">
    <property type="entry name" value="P-loop_NTPase"/>
</dbReference>
<dbReference type="PATRIC" id="fig|1705409.3.peg.1734"/>
<keyword evidence="2" id="KW-0560">Oxidoreductase</keyword>
<protein>
    <submittedName>
        <fullName evidence="2">Heterodisulfide reductase subunit A-like protein</fullName>
        <ecNumber evidence="2">1.8.-.-</ecNumber>
    </submittedName>
</protein>
<dbReference type="CDD" id="cd03110">
    <property type="entry name" value="SIMIBI_bact_arch"/>
    <property type="match status" value="1"/>
</dbReference>
<dbReference type="Gene3D" id="3.30.70.20">
    <property type="match status" value="1"/>
</dbReference>
<gene>
    <name evidence="2" type="primary">hdlA</name>
    <name evidence="2" type="ORF">AMQ22_01655</name>
</gene>
<dbReference type="Proteomes" id="UP000075398">
    <property type="component" value="Unassembled WGS sequence"/>
</dbReference>
<evidence type="ECO:0000259" key="1">
    <source>
        <dbReference type="PROSITE" id="PS51379"/>
    </source>
</evidence>
<dbReference type="AlphaFoldDB" id="A0A150IWJ1"/>
<dbReference type="PANTHER" id="PTHR43534:SF1">
    <property type="entry name" value="4FE-4S CLUSTER CONTAINING PARA FAMILY ATPASE PROTEIN"/>
    <property type="match status" value="1"/>
</dbReference>
<dbReference type="PANTHER" id="PTHR43534">
    <property type="entry name" value="MIND SUPERFAMILY P-LOOP ATPASE CONTAINING AN INSERTED FERREDOXIN DOMAIN"/>
    <property type="match status" value="1"/>
</dbReference>
<dbReference type="Pfam" id="PF01656">
    <property type="entry name" value="CbiA"/>
    <property type="match status" value="1"/>
</dbReference>
<dbReference type="InterPro" id="IPR017896">
    <property type="entry name" value="4Fe4S_Fe-S-bd"/>
</dbReference>
<feature type="domain" description="4Fe-4S ferredoxin-type" evidence="1">
    <location>
        <begin position="85"/>
        <end position="114"/>
    </location>
</feature>
<dbReference type="SUPFAM" id="SSF52540">
    <property type="entry name" value="P-loop containing nucleoside triphosphate hydrolases"/>
    <property type="match status" value="1"/>
</dbReference>
<organism evidence="2 3">
    <name type="scientific">Candidatus Methanofastidiosum methylothiophilum</name>
    <dbReference type="NCBI Taxonomy" id="1705564"/>
    <lineage>
        <taxon>Archaea</taxon>
        <taxon>Methanobacteriati</taxon>
        <taxon>Methanobacteriota</taxon>
        <taxon>Stenosarchaea group</taxon>
        <taxon>Candidatus Methanofastidiosia</taxon>
        <taxon>Candidatus Methanofastidiosales</taxon>
        <taxon>Candidatus Methanofastidiosaceae</taxon>
        <taxon>Candidatus Methanofastidiosum</taxon>
    </lineage>
</organism>
<dbReference type="SUPFAM" id="SSF54862">
    <property type="entry name" value="4Fe-4S ferredoxins"/>
    <property type="match status" value="1"/>
</dbReference>
<reference evidence="2 3" key="1">
    <citation type="journal article" date="2016" name="ISME J.">
        <title>Chasing the elusive Euryarchaeota class WSA2: genomes reveal a uniquely fastidious methyl-reducing methanogen.</title>
        <authorList>
            <person name="Nobu M.K."/>
            <person name="Narihiro T."/>
            <person name="Kuroda K."/>
            <person name="Mei R."/>
            <person name="Liu W.T."/>
        </authorList>
    </citation>
    <scope>NUCLEOTIDE SEQUENCE [LARGE SCALE GENOMIC DNA]</scope>
    <source>
        <strain evidence="2">U1lsi0528_Bin055</strain>
    </source>
</reference>
<dbReference type="PROSITE" id="PS51379">
    <property type="entry name" value="4FE4S_FER_2"/>
    <property type="match status" value="2"/>
</dbReference>
<sequence length="287" mass="31121">MKQIAIVSGKGGTGKSSLALAFSSLAKNAVIADCDVDASNLHIVLNPTLLKTEEFIGSQLAQVDKNKCTNCMQCYLGCKFSAITKEIEIKESLCEGCGVCRLLCSDKAITMKDKVSGYTYISETRFGLLSHAFLKPGAESSGKLVNEVRKNAIEISIKNNKELILIDGPPGIGCPLISTITGINLAIVVTEPTFSAIHDLERVFEVNKHFGVKSVVCINKSDINSFNTSKIKEYCDLNDIVVIGELPYDPIVNSAIVSRKTLLEISDSSLSSKIIEIWKKILEEING</sequence>